<reference evidence="9" key="1">
    <citation type="submission" date="2017-03" db="EMBL/GenBank/DDBJ databases">
        <title>Phytopthora megakarya and P. palmivora, two closely related causual agents of cacao black pod achieved similar genome size and gene model numbers by different mechanisms.</title>
        <authorList>
            <person name="Ali S."/>
            <person name="Shao J."/>
            <person name="Larry D.J."/>
            <person name="Kronmiller B."/>
            <person name="Shen D."/>
            <person name="Strem M.D."/>
            <person name="Melnick R.L."/>
            <person name="Guiltinan M.J."/>
            <person name="Tyler B.M."/>
            <person name="Meinhardt L.W."/>
            <person name="Bailey B.A."/>
        </authorList>
    </citation>
    <scope>NUCLEOTIDE SEQUENCE [LARGE SCALE GENOMIC DNA]</scope>
    <source>
        <strain evidence="9">zdho120</strain>
    </source>
</reference>
<comment type="subcellular location">
    <subcellularLocation>
        <location evidence="1">Cell membrane</location>
        <topology evidence="1">Multi-pass membrane protein</topology>
    </subcellularLocation>
</comment>
<comment type="caution">
    <text evidence="8">The sequence shown here is derived from an EMBL/GenBank/DDBJ whole genome shotgun (WGS) entry which is preliminary data.</text>
</comment>
<feature type="transmembrane region" description="Helical" evidence="7">
    <location>
        <begin position="115"/>
        <end position="131"/>
    </location>
</feature>
<evidence type="ECO:0000256" key="1">
    <source>
        <dbReference type="ARBA" id="ARBA00004651"/>
    </source>
</evidence>
<feature type="transmembrane region" description="Helical" evidence="7">
    <location>
        <begin position="176"/>
        <end position="197"/>
    </location>
</feature>
<dbReference type="GO" id="GO:0005886">
    <property type="term" value="C:plasma membrane"/>
    <property type="evidence" value="ECO:0007669"/>
    <property type="project" value="UniProtKB-SubCell"/>
</dbReference>
<evidence type="ECO:0000256" key="5">
    <source>
        <dbReference type="ARBA" id="ARBA00022989"/>
    </source>
</evidence>
<name>A0A225WSH9_9STRA</name>
<dbReference type="Proteomes" id="UP000198211">
    <property type="component" value="Unassembled WGS sequence"/>
</dbReference>
<accession>A0A225WSH9</accession>
<keyword evidence="5 7" id="KW-1133">Transmembrane helix</keyword>
<keyword evidence="3" id="KW-1003">Cell membrane</keyword>
<organism evidence="8 9">
    <name type="scientific">Phytophthora megakarya</name>
    <dbReference type="NCBI Taxonomy" id="4795"/>
    <lineage>
        <taxon>Eukaryota</taxon>
        <taxon>Sar</taxon>
        <taxon>Stramenopiles</taxon>
        <taxon>Oomycota</taxon>
        <taxon>Peronosporomycetes</taxon>
        <taxon>Peronosporales</taxon>
        <taxon>Peronosporaceae</taxon>
        <taxon>Phytophthora</taxon>
    </lineage>
</organism>
<proteinExistence type="inferred from homology"/>
<evidence type="ECO:0000256" key="4">
    <source>
        <dbReference type="ARBA" id="ARBA00022692"/>
    </source>
</evidence>
<dbReference type="OrthoDB" id="193471at2759"/>
<feature type="transmembrane region" description="Helical" evidence="7">
    <location>
        <begin position="34"/>
        <end position="53"/>
    </location>
</feature>
<dbReference type="Pfam" id="PF12036">
    <property type="entry name" value="DUF3522"/>
    <property type="match status" value="1"/>
</dbReference>
<keyword evidence="4 7" id="KW-0812">Transmembrane</keyword>
<dbReference type="EMBL" id="NBNE01000364">
    <property type="protein sequence ID" value="OWZ20068.1"/>
    <property type="molecule type" value="Genomic_DNA"/>
</dbReference>
<keyword evidence="6 7" id="KW-0472">Membrane</keyword>
<evidence type="ECO:0000256" key="7">
    <source>
        <dbReference type="SAM" id="Phobius"/>
    </source>
</evidence>
<dbReference type="PANTHER" id="PTHR36561">
    <property type="entry name" value="HAEMOLYSIN-III RELATED-RELATED"/>
    <property type="match status" value="1"/>
</dbReference>
<evidence type="ECO:0008006" key="10">
    <source>
        <dbReference type="Google" id="ProtNLM"/>
    </source>
</evidence>
<evidence type="ECO:0000256" key="2">
    <source>
        <dbReference type="ARBA" id="ARBA00005542"/>
    </source>
</evidence>
<gene>
    <name evidence="8" type="ORF">PHMEG_0005572</name>
</gene>
<evidence type="ECO:0000256" key="3">
    <source>
        <dbReference type="ARBA" id="ARBA00022475"/>
    </source>
</evidence>
<dbReference type="PANTHER" id="PTHR36561:SF1">
    <property type="entry name" value="TRANSMEMBRANE PROTEIN 147"/>
    <property type="match status" value="1"/>
</dbReference>
<evidence type="ECO:0000256" key="6">
    <source>
        <dbReference type="ARBA" id="ARBA00023136"/>
    </source>
</evidence>
<keyword evidence="9" id="KW-1185">Reference proteome</keyword>
<feature type="transmembrane region" description="Helical" evidence="7">
    <location>
        <begin position="151"/>
        <end position="169"/>
    </location>
</feature>
<evidence type="ECO:0000313" key="9">
    <source>
        <dbReference type="Proteomes" id="UP000198211"/>
    </source>
</evidence>
<protein>
    <recommendedName>
        <fullName evidence="10">Transmembrane protein</fullName>
    </recommendedName>
</protein>
<comment type="similarity">
    <text evidence="2">Belongs to the TMEM8 family.</text>
</comment>
<evidence type="ECO:0000313" key="8">
    <source>
        <dbReference type="EMBL" id="OWZ20068.1"/>
    </source>
</evidence>
<dbReference type="InterPro" id="IPR021910">
    <property type="entry name" value="NGX6/PGAP6/MYMK"/>
</dbReference>
<sequence length="218" mass="24494">MLLELGRFVFLAVTDAAMLPALDVMKRNRRHFELFVGVLQLLVAFSFNAAEAFDTQLFLKEDQWHFISDVLSISYFLLLCVHLMGYKDENHNIVLRYVAFAGTWLFKTKDGWDSTLYEGILVVLYLLGVAYRRLFTPSGNISPLNKQNATYAVGSLVAAALVGFVAIFFEDDQNHTALGFAKGLMHVLGGAAFYYAWLSVPCMDSKKDDIIPTHSSFV</sequence>
<dbReference type="AlphaFoldDB" id="A0A225WSH9"/>
<feature type="transmembrane region" description="Helical" evidence="7">
    <location>
        <begin position="65"/>
        <end position="86"/>
    </location>
</feature>